<dbReference type="SUPFAM" id="SSF51735">
    <property type="entry name" value="NAD(P)-binding Rossmann-fold domains"/>
    <property type="match status" value="1"/>
</dbReference>
<dbReference type="Gene3D" id="3.40.50.720">
    <property type="entry name" value="NAD(P)-binding Rossmann-like Domain"/>
    <property type="match status" value="1"/>
</dbReference>
<dbReference type="InterPro" id="IPR020845">
    <property type="entry name" value="AMP-binding_CS"/>
</dbReference>
<dbReference type="GO" id="GO:0043041">
    <property type="term" value="P:amino acid activation for nonribosomal peptide biosynthetic process"/>
    <property type="evidence" value="ECO:0007669"/>
    <property type="project" value="TreeGrafter"/>
</dbReference>
<dbReference type="VEuPathDB" id="FungiDB:FOXG_11847"/>
<dbReference type="SUPFAM" id="SSF53335">
    <property type="entry name" value="S-adenosyl-L-methionine-dependent methyltransferases"/>
    <property type="match status" value="2"/>
</dbReference>
<dbReference type="InterPro" id="IPR009081">
    <property type="entry name" value="PP-bd_ACP"/>
</dbReference>
<dbReference type="InterPro" id="IPR013120">
    <property type="entry name" value="FAR_NAD-bd"/>
</dbReference>
<organism evidence="5 6">
    <name type="scientific">Fusarium oxysporum</name>
    <name type="common">Fusarium vascular wilt</name>
    <dbReference type="NCBI Taxonomy" id="5507"/>
    <lineage>
        <taxon>Eukaryota</taxon>
        <taxon>Fungi</taxon>
        <taxon>Dikarya</taxon>
        <taxon>Ascomycota</taxon>
        <taxon>Pezizomycotina</taxon>
        <taxon>Sordariomycetes</taxon>
        <taxon>Hypocreomycetidae</taxon>
        <taxon>Hypocreales</taxon>
        <taxon>Nectriaceae</taxon>
        <taxon>Fusarium</taxon>
        <taxon>Fusarium oxysporum species complex</taxon>
    </lineage>
</organism>
<dbReference type="InterPro" id="IPR010071">
    <property type="entry name" value="AA_adenyl_dom"/>
</dbReference>
<evidence type="ECO:0000256" key="1">
    <source>
        <dbReference type="ARBA" id="ARBA00022450"/>
    </source>
</evidence>
<dbReference type="VEuPathDB" id="FungiDB:FOIG_15793"/>
<reference evidence="5 6" key="1">
    <citation type="journal article" date="2018" name="Sci. Rep.">
        <title>Characterisation of pathogen-specific regions and novel effector candidates in Fusarium oxysporum f. sp. cepae.</title>
        <authorList>
            <person name="Armitage A.D."/>
            <person name="Taylor A."/>
            <person name="Sobczyk M.K."/>
            <person name="Baxter L."/>
            <person name="Greenfield B.P."/>
            <person name="Bates H.J."/>
            <person name="Wilson F."/>
            <person name="Jackson A.C."/>
            <person name="Ott S."/>
            <person name="Harrison R.J."/>
            <person name="Clarkson J.P."/>
        </authorList>
    </citation>
    <scope>NUCLEOTIDE SEQUENCE [LARGE SCALE GENOMIC DNA]</scope>
    <source>
        <strain evidence="5 6">Fo_A13</strain>
    </source>
</reference>
<dbReference type="VEuPathDB" id="FungiDB:FOIG_07467"/>
<comment type="caution">
    <text evidence="5">The sequence shown here is derived from an EMBL/GenBank/DDBJ whole genome shotgun (WGS) entry which is preliminary data.</text>
</comment>
<name>A0A420MD80_FUSOX</name>
<dbReference type="Pfam" id="PF00668">
    <property type="entry name" value="Condensation"/>
    <property type="match status" value="2"/>
</dbReference>
<dbReference type="Gene3D" id="3.40.50.980">
    <property type="match status" value="4"/>
</dbReference>
<dbReference type="VEuPathDB" id="FungiDB:FOZG_00379"/>
<dbReference type="CDD" id="cd19545">
    <property type="entry name" value="FUM14_C_NRPS-like"/>
    <property type="match status" value="1"/>
</dbReference>
<feature type="domain" description="Carrier" evidence="4">
    <location>
        <begin position="1409"/>
        <end position="1485"/>
    </location>
</feature>
<dbReference type="SUPFAM" id="SSF56801">
    <property type="entry name" value="Acetyl-CoA synthetase-like"/>
    <property type="match status" value="2"/>
</dbReference>
<dbReference type="CDD" id="cd05930">
    <property type="entry name" value="A_NRPS"/>
    <property type="match status" value="1"/>
</dbReference>
<dbReference type="InterPro" id="IPR010080">
    <property type="entry name" value="Thioester_reductase-like_dom"/>
</dbReference>
<dbReference type="InterPro" id="IPR000873">
    <property type="entry name" value="AMP-dep_synth/lig_dom"/>
</dbReference>
<proteinExistence type="predicted"/>
<dbReference type="Pfam" id="PF07993">
    <property type="entry name" value="NAD_binding_4"/>
    <property type="match status" value="1"/>
</dbReference>
<dbReference type="PANTHER" id="PTHR45527:SF1">
    <property type="entry name" value="FATTY ACID SYNTHASE"/>
    <property type="match status" value="1"/>
</dbReference>
<dbReference type="VEuPathDB" id="FungiDB:HZS61_005463"/>
<dbReference type="EMBL" id="MRCX01000332">
    <property type="protein sequence ID" value="RKK66030.1"/>
    <property type="molecule type" value="Genomic_DNA"/>
</dbReference>
<gene>
    <name evidence="5" type="ORF">BFJ69_g15763</name>
</gene>
<dbReference type="PROSITE" id="PS00455">
    <property type="entry name" value="AMP_BINDING"/>
    <property type="match status" value="2"/>
</dbReference>
<dbReference type="VEuPathDB" id="FungiDB:FOMG_14063"/>
<dbReference type="NCBIfam" id="TIGR01733">
    <property type="entry name" value="AA-adenyl-dom"/>
    <property type="match status" value="2"/>
</dbReference>
<dbReference type="PROSITE" id="PS00012">
    <property type="entry name" value="PHOSPHOPANTETHEINE"/>
    <property type="match status" value="1"/>
</dbReference>
<dbReference type="GO" id="GO:0016874">
    <property type="term" value="F:ligase activity"/>
    <property type="evidence" value="ECO:0007669"/>
    <property type="project" value="UniProtKB-KW"/>
</dbReference>
<evidence type="ECO:0000256" key="3">
    <source>
        <dbReference type="ARBA" id="ARBA00022598"/>
    </source>
</evidence>
<dbReference type="CDD" id="cd05918">
    <property type="entry name" value="A_NRPS_SidN3_like"/>
    <property type="match status" value="1"/>
</dbReference>
<dbReference type="Pfam" id="PF00550">
    <property type="entry name" value="PP-binding"/>
    <property type="match status" value="2"/>
</dbReference>
<accession>A0A420MD80</accession>
<dbReference type="GO" id="GO:0005737">
    <property type="term" value="C:cytoplasm"/>
    <property type="evidence" value="ECO:0007669"/>
    <property type="project" value="TreeGrafter"/>
</dbReference>
<dbReference type="Gene3D" id="3.30.559.10">
    <property type="entry name" value="Chloramphenicol acetyltransferase-like domain"/>
    <property type="match status" value="2"/>
</dbReference>
<dbReference type="InterPro" id="IPR036291">
    <property type="entry name" value="NAD(P)-bd_dom_sf"/>
</dbReference>
<dbReference type="Pfam" id="PF00501">
    <property type="entry name" value="AMP-binding"/>
    <property type="match status" value="2"/>
</dbReference>
<keyword evidence="1" id="KW-0596">Phosphopantetheine</keyword>
<dbReference type="VEuPathDB" id="FungiDB:FOC4_g10007672"/>
<keyword evidence="3" id="KW-0436">Ligase</keyword>
<sequence>MQAKTGTNPQGNTGLGLPKPRQVWPWSMVSTALRLRGPLNIPILETAISALERRYDCLRTTFASTDGTGARRVQLPQQKFLNVKEIALNPSGALKQVLKSEQKASFDLETTPGWRTSIYCIDNADHVLCVTLHRTITEDLFPKTFLDELSRIYSAATRNENPLHPIELGGTSAMDCAALQDGPDEMCRAKQLQFWKTQLEGSRPAALLLDIPRPAALSGETDMETISTHDGLWTQLQQFCQQQQTTPFVVLLAAFRIAHYRMSGASDAVIASLNDPDDQGTQSARIKNLEMMDYFRIKIEDRISFQEVVSQVHAINSEIEDSARPQIPPEQVTNSLRQADKDLSRDPIARMLLNVHSQTELHRYVFEGTQSEDLSMSNGSLFDIELHIYPKDTSLKVEVLFATDLFKPETIKSMLSIFYRVVDHGVNTPDTPVETLDLMTRDDYDVLNRMDLISLQTTTYPRGSTVVDVFRQQAKETPDFIAVKDASSQLTYAELDKQSDTIALWLRRQNLPSEALVGVFAARSCQVIITFIGVLKACLAYLPFDTKTPHDRMKTILSSIKGRTIVLVGSVVPVPTFESDAQFIKISDILENSARTPGPLQESSTYENITATNLAYVMFTSGSTGRPKGVMVEHRGIVRLVKGCNMAEHLPRHTIMAHLTSIAFDNSTWEIYAPLLTGGTLVCIDAATVLDCSAVAEIFIREKVQSAMLTPALLKQYLIGCPDAIAAMEMMCIQGEKANVEDMFLAHQLSGGTVINAYGPTENTVTSSFFVLRNLEPCTNGVPIGRPISNSGAHIMDSKQRLVPLGVIGELVVTGDGLARGYDDPERNLDRFISITVNHCKIPAYRTGDYVRHRPTDGQLEFFGRIDGQVKIHGNRIELGEIEHVIRSHQHVSDAVVVVQSDSQDPRLAAYLTLREVRPGSIEESTLVEAWLDHWDVKTYTPIDKIQLQDFGRDFIGWTSMHDGSDIPRNEMNEWLDETIDTILDGGPAGHILEIGTGSGMILFNLNNGLESYVGLEPSGKAVDFVSQAATLMPNFVDKVTMRQGTAGDIDQLNITNSPDTAILNSVIQYFPSQDYLLRVIRDLINVGAKKIFLGDVRSHALYREFLAARALFIAGDSHISPQEFRRIMADIEKAESELLLDPAFFTSLPGRLSNIDHVEILPKRIHAVNELSCYRYNAVLHIKQEHAQTSVQSLRIGQATWIDFNSEDFNRKSLSHLLSNSHGSALVVVENIPDSKTSLERSVIELLNTFEQSADVGADEKWLNRAHQQASLRPCMSTTDLIMLAQQTGWQIELSWARQRTQNGGMDAVFYRGHQAPGSSGRVKFRFPVEDHGRLYSSLSSHPLRREVRRKVQDQLHRLLQNKLPSYMIPQFFTFLDKLPVNQNSKVDRKAIATYFQRQEVMQGQSQESMSAAERKMRDIWSRVLSIDSCTINKNNSFFNLGGDSIAAMMVVNESRNVGIKIAVADIFRWPVLHELTSNTGTIADHSTGVIGPFALLGDDIDAPSLIKEVSTCCGLNPDAIEDIFPCTPLQEGLIFETLRRPGDYLRQAVIRLSHGISKKRLVRTWERVIRAKPILRTRVIQHDQLGLLQVVSDEQVDWIDASAIGLQTYLDVDKQKSMGLGQPLSRYALLEDELGVPQWLVWSAHHALYDGWSLHLLQNTLYKAYDSDGTRIEPGPQFQSFIKYVKDVGTDESSKYWQRVLLDCKHSPFPSLPPTIEHPIADTIIKDSIPLPPNSGIDITTSILIRAAWGLVMGQMTNSDDVVYGMTLYGRNAPVAELDKMAAPTISTVPIRVQIDKSQRCTDFLAKLQAEATEMIPFEQTGLQNIIKSVRSSQYSCKFQTQLVVQTGADHCNECPFGEWQQGSEEQGFITYAFTLELWLHSDRIATTAMFDSRAIEPWLVRHMVARLSAVMDQLTKALPTQTLSDLEICVPEDLNQIWEWNEAVPTAIEECVHDIFQKQVQVNPDAPAIVAWDGHLTYGQLDELSHRVAEKLISLGVEGEVVVPVCFEKSMWTVVAILGVIKAGGGFVMLDPTLPELRLKEIVQQVEGKVVLSSPLNKGLTSRLVKETVTLDWSFFDDPEVQSDSFNSGKRASPSSILYVIFTSGSTGTPKGVMITHQNLSSALHHQVELLGLTSTSRLYDFASYNFDVSISNIFTVLAAGAALCIPTDEERRNNLEGSISASGANALDLTPCVAQLLSPSRLPQVRSLVLGGEALHVSEIRQWWDIGNVRIRNAYGPCECTPTSVINYSATTLEATTQIGKGAGVVTWIVNPEDHNQLLPPGCTGELLLEGPIVGRGYLNDPAKTATYFIEDPVWLLRGAPGKPGRRGRLYKTGDLVKYNENGSLTYVCRKDDQVKVRGQRVELGEIEHALRSQEYIDEAVAILQGESKENAQIASFVTIHDEVAAQEDQLEDHEESEQQIKSWEVQFDGDTYSSMEMIQTHEIGRDFVGWSSMIDGEEFDLQDMNEWLDDTLKCILNGRNSIGNVLEIGTGSGMILFNLAHALRSYIGLEPSEKAVDFLARSVARLPQLKDKVKIFKGTAADISRLASTTTILPDIVVINSVLQYFPSQEYLLDVIRDIIHLGSAKTIFFGDVRSHALHKEFLAMRAIHSQKDVSQQDLRRIILNMQKSEPELLVDPGFFTGLSDRLPGHIDHVEILPKIMAATNELSCYRYAAVVHLASANVQHTIRHISEDNWIDFNAQKLDHQLIETLLDPISAPDTLAISNIPYSKIAFPRAILDAVENAELDNQRSSNWLSISSESAEYCNSLSPMDIVELAHRADYRVELSWARQSSQLGGLDAVFYRYNGPDDESERTLYCFPHDHLGREYQSLSSRPLRQRIEGKIRQKLNKKLESLLPRYMVPHSITILDRMPISRNGKVNRRMLAESCQTQNKTHDIKQQPTTAMQREMQKIWSEVLNVKPHLIGLHDGFLQLGGNSLDAMRVVTMARQAGMNLTVTDMFSHAITSIHQLTRQLMHTENFEVHESPVQKIDSTYLLEDIARYDAQIAAARLDVDKDPGVDNHIARHPTGKLPTVLLTGANGFIGTQILRQLLEHNQVGRVIAVVRGESTETAKKRLVDAAKKALWWSAFHDAILEVWAGDLSMPHLGLDSIKWDLITKGTVDIIIHNGASVHFMKSYEVLRPTNVASTVEMLCVTASNRGTRFVYVSSARHEDPMEEDEERVARYLAANSNGYSQTKFVAETLVRRAASRSAYGPKQFTVVSPGLVIGTLTEGGSNTDDWIWRLTSACIRVGMFNADNSETWIPISEVGTTARIIVDTALSSSGSSQSIVQIKGGLTLGEFWKTLVTMGYELEARNGSECAAAIRGDIESSKESHPLWALSDILEDLEETAQNVWAASWREERASSIRLQVAIERSVRYLTQVGFLLPTMGSPL</sequence>
<dbReference type="InterPro" id="IPR029063">
    <property type="entry name" value="SAM-dependent_MTases_sf"/>
</dbReference>
<dbReference type="InterPro" id="IPR006162">
    <property type="entry name" value="Ppantetheine_attach_site"/>
</dbReference>
<dbReference type="Gene3D" id="3.30.559.30">
    <property type="entry name" value="Nonribosomal peptide synthetase, condensation domain"/>
    <property type="match status" value="2"/>
</dbReference>
<dbReference type="VEuPathDB" id="FungiDB:FOXG_11115"/>
<evidence type="ECO:0000259" key="4">
    <source>
        <dbReference type="PROSITE" id="PS50075"/>
    </source>
</evidence>
<dbReference type="PANTHER" id="PTHR45527">
    <property type="entry name" value="NONRIBOSOMAL PEPTIDE SYNTHETASE"/>
    <property type="match status" value="1"/>
</dbReference>
<dbReference type="Gene3D" id="3.40.50.150">
    <property type="entry name" value="Vaccinia Virus protein VP39"/>
    <property type="match status" value="2"/>
</dbReference>
<dbReference type="Proteomes" id="UP000285084">
    <property type="component" value="Unassembled WGS sequence"/>
</dbReference>
<dbReference type="VEuPathDB" id="FungiDB:FOC4_g10002000"/>
<evidence type="ECO:0000313" key="5">
    <source>
        <dbReference type="EMBL" id="RKK66030.1"/>
    </source>
</evidence>
<dbReference type="GO" id="GO:0031177">
    <property type="term" value="F:phosphopantetheine binding"/>
    <property type="evidence" value="ECO:0007669"/>
    <property type="project" value="TreeGrafter"/>
</dbReference>
<protein>
    <submittedName>
        <fullName evidence="5">Nonribosomal peptide synthetase dtxS1</fullName>
    </submittedName>
</protein>
<feature type="domain" description="Carrier" evidence="4">
    <location>
        <begin position="2905"/>
        <end position="2983"/>
    </location>
</feature>
<dbReference type="VEuPathDB" id="FungiDB:FOC1_g10003336"/>
<dbReference type="SUPFAM" id="SSF52777">
    <property type="entry name" value="CoA-dependent acyltransferases"/>
    <property type="match status" value="4"/>
</dbReference>
<dbReference type="FunFam" id="3.40.50.12780:FF:000014">
    <property type="entry name" value="Nonribosomal peptide synthetase 1"/>
    <property type="match status" value="1"/>
</dbReference>
<dbReference type="InterPro" id="IPR001242">
    <property type="entry name" value="Condensation_dom"/>
</dbReference>
<dbReference type="PROSITE" id="PS50075">
    <property type="entry name" value="CARRIER"/>
    <property type="match status" value="2"/>
</dbReference>
<dbReference type="GO" id="GO:0044550">
    <property type="term" value="P:secondary metabolite biosynthetic process"/>
    <property type="evidence" value="ECO:0007669"/>
    <property type="project" value="TreeGrafter"/>
</dbReference>
<dbReference type="Gene3D" id="1.10.1200.10">
    <property type="entry name" value="ACP-like"/>
    <property type="match status" value="2"/>
</dbReference>
<dbReference type="NCBIfam" id="TIGR01746">
    <property type="entry name" value="Thioester-redct"/>
    <property type="match status" value="1"/>
</dbReference>
<dbReference type="SUPFAM" id="SSF47336">
    <property type="entry name" value="ACP-like"/>
    <property type="match status" value="2"/>
</dbReference>
<dbReference type="VEuPathDB" id="FungiDB:FOZG_11978"/>
<evidence type="ECO:0000256" key="2">
    <source>
        <dbReference type="ARBA" id="ARBA00022553"/>
    </source>
</evidence>
<dbReference type="Gene3D" id="3.30.300.30">
    <property type="match status" value="4"/>
</dbReference>
<dbReference type="NCBIfam" id="NF003417">
    <property type="entry name" value="PRK04813.1"/>
    <property type="match status" value="4"/>
</dbReference>
<dbReference type="InterPro" id="IPR023213">
    <property type="entry name" value="CAT-like_dom_sf"/>
</dbReference>
<dbReference type="CDD" id="cd02440">
    <property type="entry name" value="AdoMet_MTases"/>
    <property type="match status" value="2"/>
</dbReference>
<keyword evidence="2" id="KW-0597">Phosphoprotein</keyword>
<dbReference type="VEuPathDB" id="FungiDB:FOMG_00372"/>
<dbReference type="VEuPathDB" id="FungiDB:FOMG_19146"/>
<dbReference type="Gene3D" id="2.30.38.10">
    <property type="entry name" value="Luciferase, Domain 3"/>
    <property type="match status" value="2"/>
</dbReference>
<dbReference type="InterPro" id="IPR036736">
    <property type="entry name" value="ACP-like_sf"/>
</dbReference>
<dbReference type="InterPro" id="IPR045851">
    <property type="entry name" value="AMP-bd_C_sf"/>
</dbReference>
<evidence type="ECO:0000313" key="6">
    <source>
        <dbReference type="Proteomes" id="UP000285084"/>
    </source>
</evidence>